<dbReference type="STRING" id="1124188.SAMN05444377_101105"/>
<dbReference type="OrthoDB" id="653949at2"/>
<dbReference type="InterPro" id="IPR007730">
    <property type="entry name" value="SPOR-like_dom"/>
</dbReference>
<evidence type="ECO:0000259" key="1">
    <source>
        <dbReference type="PROSITE" id="PS51724"/>
    </source>
</evidence>
<evidence type="ECO:0000313" key="3">
    <source>
        <dbReference type="Proteomes" id="UP000184147"/>
    </source>
</evidence>
<dbReference type="InterPro" id="IPR041268">
    <property type="entry name" value="HU-CCDC81_bac_2"/>
</dbReference>
<dbReference type="EMBL" id="FQVQ01000001">
    <property type="protein sequence ID" value="SHE74145.1"/>
    <property type="molecule type" value="Genomic_DNA"/>
</dbReference>
<keyword evidence="3" id="KW-1185">Reference proteome</keyword>
<dbReference type="Pfam" id="PF18174">
    <property type="entry name" value="HU-CCDC81_bac_1"/>
    <property type="match status" value="1"/>
</dbReference>
<dbReference type="SUPFAM" id="SSF110997">
    <property type="entry name" value="Sporulation related repeat"/>
    <property type="match status" value="1"/>
</dbReference>
<dbReference type="Pfam" id="PF05036">
    <property type="entry name" value="SPOR"/>
    <property type="match status" value="1"/>
</dbReference>
<proteinExistence type="predicted"/>
<dbReference type="Proteomes" id="UP000184147">
    <property type="component" value="Unassembled WGS sequence"/>
</dbReference>
<dbReference type="RefSeq" id="WP_073360348.1">
    <property type="nucleotide sequence ID" value="NZ_FQVQ01000001.1"/>
</dbReference>
<gene>
    <name evidence="2" type="ORF">SAMN05444377_101105</name>
</gene>
<organism evidence="2 3">
    <name type="scientific">Flavobacterium fontis</name>
    <dbReference type="NCBI Taxonomy" id="1124188"/>
    <lineage>
        <taxon>Bacteria</taxon>
        <taxon>Pseudomonadati</taxon>
        <taxon>Bacteroidota</taxon>
        <taxon>Flavobacteriia</taxon>
        <taxon>Flavobacteriales</taxon>
        <taxon>Flavobacteriaceae</taxon>
        <taxon>Flavobacterium</taxon>
    </lineage>
</organism>
<feature type="domain" description="SPOR" evidence="1">
    <location>
        <begin position="242"/>
        <end position="319"/>
    </location>
</feature>
<protein>
    <submittedName>
        <fullName evidence="2">Sporulation related domain-containing protein</fullName>
    </submittedName>
</protein>
<dbReference type="InterPro" id="IPR040495">
    <property type="entry name" value="HU-CCDC81_bac_1"/>
</dbReference>
<dbReference type="Pfam" id="PF18175">
    <property type="entry name" value="HU-CCDC81_bac_2"/>
    <property type="match status" value="1"/>
</dbReference>
<dbReference type="PROSITE" id="PS51724">
    <property type="entry name" value="SPOR"/>
    <property type="match status" value="1"/>
</dbReference>
<accession>A0A1M4VZ16</accession>
<sequence>MKIEPYIAQLLYRYQCVTVPGLGAFLTETQSAQWHGAAQTFFPPKKVISFNAYLKNNDGLLANHIAQTEKIPYEVAVNGIEHAVHEWKMRLQDVGTIALRNIGELRYTSDKNVVFTPQEQVNYLTEAFGLSPVISPAVQREVLVHLDAVAPETAAEEIPVIPLGTEKTSAPWLKYAAIFVFGAGLLGSGGYFGNQYYEKQVQEATLAVQQKVQSQVQQKIANATFLLDNPIETLPAVSLTVQQEKLPYHVVAGAFRLEANADRVLYELKKLGFPARKIGPNKHGLYPVLYGSYARYSDARNQMETVQKSHNPEAWVLIEEL</sequence>
<evidence type="ECO:0000313" key="2">
    <source>
        <dbReference type="EMBL" id="SHE74145.1"/>
    </source>
</evidence>
<dbReference type="InterPro" id="IPR036680">
    <property type="entry name" value="SPOR-like_sf"/>
</dbReference>
<reference evidence="2 3" key="1">
    <citation type="submission" date="2016-11" db="EMBL/GenBank/DDBJ databases">
        <authorList>
            <person name="Jaros S."/>
            <person name="Januszkiewicz K."/>
            <person name="Wedrychowicz H."/>
        </authorList>
    </citation>
    <scope>NUCLEOTIDE SEQUENCE [LARGE SCALE GENOMIC DNA]</scope>
    <source>
        <strain evidence="2 3">DSM 25660</strain>
    </source>
</reference>
<dbReference type="Gene3D" id="3.30.70.1070">
    <property type="entry name" value="Sporulation related repeat"/>
    <property type="match status" value="1"/>
</dbReference>
<dbReference type="GO" id="GO:0042834">
    <property type="term" value="F:peptidoglycan binding"/>
    <property type="evidence" value="ECO:0007669"/>
    <property type="project" value="InterPro"/>
</dbReference>
<name>A0A1M4VZ16_9FLAO</name>
<dbReference type="AlphaFoldDB" id="A0A1M4VZ16"/>